<organism evidence="1">
    <name type="scientific">Arundo donax</name>
    <name type="common">Giant reed</name>
    <name type="synonym">Donax arundinaceus</name>
    <dbReference type="NCBI Taxonomy" id="35708"/>
    <lineage>
        <taxon>Eukaryota</taxon>
        <taxon>Viridiplantae</taxon>
        <taxon>Streptophyta</taxon>
        <taxon>Embryophyta</taxon>
        <taxon>Tracheophyta</taxon>
        <taxon>Spermatophyta</taxon>
        <taxon>Magnoliopsida</taxon>
        <taxon>Liliopsida</taxon>
        <taxon>Poales</taxon>
        <taxon>Poaceae</taxon>
        <taxon>PACMAD clade</taxon>
        <taxon>Arundinoideae</taxon>
        <taxon>Arundineae</taxon>
        <taxon>Arundo</taxon>
    </lineage>
</organism>
<dbReference type="AlphaFoldDB" id="A0A0A8Z6I9"/>
<protein>
    <submittedName>
        <fullName evidence="1">Uncharacterized protein</fullName>
    </submittedName>
</protein>
<reference evidence="1" key="2">
    <citation type="journal article" date="2015" name="Data Brief">
        <title>Shoot transcriptome of the giant reed, Arundo donax.</title>
        <authorList>
            <person name="Barrero R.A."/>
            <person name="Guerrero F.D."/>
            <person name="Moolhuijzen P."/>
            <person name="Goolsby J.A."/>
            <person name="Tidwell J."/>
            <person name="Bellgard S.E."/>
            <person name="Bellgard M.I."/>
        </authorList>
    </citation>
    <scope>NUCLEOTIDE SEQUENCE</scope>
    <source>
        <tissue evidence="1">Shoot tissue taken approximately 20 cm above the soil surface</tissue>
    </source>
</reference>
<proteinExistence type="predicted"/>
<evidence type="ECO:0000313" key="1">
    <source>
        <dbReference type="EMBL" id="JAD34421.1"/>
    </source>
</evidence>
<dbReference type="EMBL" id="GBRH01263474">
    <property type="protein sequence ID" value="JAD34421.1"/>
    <property type="molecule type" value="Transcribed_RNA"/>
</dbReference>
<accession>A0A0A8Z6I9</accession>
<sequence>METHMDTCIINNNKSFNMGF</sequence>
<reference evidence="1" key="1">
    <citation type="submission" date="2014-09" db="EMBL/GenBank/DDBJ databases">
        <authorList>
            <person name="Magalhaes I.L.F."/>
            <person name="Oliveira U."/>
            <person name="Santos F.R."/>
            <person name="Vidigal T.H.D.A."/>
            <person name="Brescovit A.D."/>
            <person name="Santos A.J."/>
        </authorList>
    </citation>
    <scope>NUCLEOTIDE SEQUENCE</scope>
    <source>
        <tissue evidence="1">Shoot tissue taken approximately 20 cm above the soil surface</tissue>
    </source>
</reference>
<name>A0A0A8Z6I9_ARUDO</name>